<evidence type="ECO:0000256" key="1">
    <source>
        <dbReference type="SAM" id="Phobius"/>
    </source>
</evidence>
<proteinExistence type="predicted"/>
<comment type="caution">
    <text evidence="2">The sequence shown here is derived from an EMBL/GenBank/DDBJ whole genome shotgun (WGS) entry which is preliminary data.</text>
</comment>
<dbReference type="Proteomes" id="UP001437256">
    <property type="component" value="Unassembled WGS sequence"/>
</dbReference>
<reference evidence="2 3" key="1">
    <citation type="submission" date="2024-05" db="EMBL/GenBank/DDBJ databases">
        <title>A draft genome resource for the thread blight pathogen Marasmius tenuissimus strain MS-2.</title>
        <authorList>
            <person name="Yulfo-Soto G.E."/>
            <person name="Baruah I.K."/>
            <person name="Amoako-Attah I."/>
            <person name="Bukari Y."/>
            <person name="Meinhardt L.W."/>
            <person name="Bailey B.A."/>
            <person name="Cohen S.P."/>
        </authorList>
    </citation>
    <scope>NUCLEOTIDE SEQUENCE [LARGE SCALE GENOMIC DNA]</scope>
    <source>
        <strain evidence="2 3">MS-2</strain>
    </source>
</reference>
<name>A0ABR2ZR97_9AGAR</name>
<dbReference type="EMBL" id="JBBXMP010000066">
    <property type="protein sequence ID" value="KAL0064206.1"/>
    <property type="molecule type" value="Genomic_DNA"/>
</dbReference>
<keyword evidence="1" id="KW-0472">Membrane</keyword>
<accession>A0ABR2ZR97</accession>
<feature type="transmembrane region" description="Helical" evidence="1">
    <location>
        <begin position="20"/>
        <end position="37"/>
    </location>
</feature>
<gene>
    <name evidence="2" type="ORF">AAF712_008928</name>
</gene>
<keyword evidence="1" id="KW-0812">Transmembrane</keyword>
<sequence>MRDSNAVPPESTPSKPEGSGIGLFVALIILYMIYVVAQPDGTRYWDEITPSRNCTSIGTRTYTAILTEPNGTRANASGCSDVSVTIHGRILRHPASCSYEESSNGTQGIWFIDFDEPGCIPSWDPLPKPRPDSECLTLTRSSTGKRRYTTYMTLSRVPPGLNPMHVCLNTPLFDGHRRSYVPDECNLVKGVSPPQTGAGIGDVLEARFTVDDGTCPPVGVEAEILVGKGGV</sequence>
<evidence type="ECO:0000313" key="2">
    <source>
        <dbReference type="EMBL" id="KAL0064206.1"/>
    </source>
</evidence>
<protein>
    <submittedName>
        <fullName evidence="2">Uncharacterized protein</fullName>
    </submittedName>
</protein>
<keyword evidence="1" id="KW-1133">Transmembrane helix</keyword>
<organism evidence="2 3">
    <name type="scientific">Marasmius tenuissimus</name>
    <dbReference type="NCBI Taxonomy" id="585030"/>
    <lineage>
        <taxon>Eukaryota</taxon>
        <taxon>Fungi</taxon>
        <taxon>Dikarya</taxon>
        <taxon>Basidiomycota</taxon>
        <taxon>Agaricomycotina</taxon>
        <taxon>Agaricomycetes</taxon>
        <taxon>Agaricomycetidae</taxon>
        <taxon>Agaricales</taxon>
        <taxon>Marasmiineae</taxon>
        <taxon>Marasmiaceae</taxon>
        <taxon>Marasmius</taxon>
    </lineage>
</organism>
<evidence type="ECO:0000313" key="3">
    <source>
        <dbReference type="Proteomes" id="UP001437256"/>
    </source>
</evidence>
<keyword evidence="3" id="KW-1185">Reference proteome</keyword>